<name>A0A7V8NU57_9BACT</name>
<evidence type="ECO:0000313" key="1">
    <source>
        <dbReference type="EMBL" id="MBA0087310.1"/>
    </source>
</evidence>
<evidence type="ECO:0000313" key="2">
    <source>
        <dbReference type="Proteomes" id="UP000567293"/>
    </source>
</evidence>
<organism evidence="1 2">
    <name type="scientific">Candidatus Acidiferrum panamense</name>
    <dbReference type="NCBI Taxonomy" id="2741543"/>
    <lineage>
        <taxon>Bacteria</taxon>
        <taxon>Pseudomonadati</taxon>
        <taxon>Acidobacteriota</taxon>
        <taxon>Terriglobia</taxon>
        <taxon>Candidatus Acidiferrales</taxon>
        <taxon>Candidatus Acidiferrum</taxon>
    </lineage>
</organism>
<dbReference type="SUPFAM" id="SSF50939">
    <property type="entry name" value="Sialidases"/>
    <property type="match status" value="1"/>
</dbReference>
<sequence>MDRGGNFYYASLGLTADGHGAVVVNVSTDGGRTFGAGVIAAVDDGSDKSWIAVGPDPNNPGRDNVYVTWTSYSSTGSAVAFAVSTDGGKTFQSKIIFAPGPDPDPTHPQNFTQFTNPVVDRSNGRLYIPFAHFSNSDTDFLQMMVSDDAGQSFRFSNFNIPGALDPTLVPLVQPGTFEDCGNGGFRLTIVQGNNIGGGQFGLPRFVQSSRLTAQPALAVENGNVSLAYNASDSPFFGDPSSGSNIFLLRSADGGQTWSGPQMVNPIVAGEPRHVYPAIAIGSSGSPVNVSYYTQHADGSVDLDLSTSLGTAARVTSQSFDLVPSNIPIPTKKLPFQTTNFDRVIVPCYDLGEYVGLFNNNGTSTRSGETTGTK</sequence>
<keyword evidence="2" id="KW-1185">Reference proteome</keyword>
<dbReference type="EMBL" id="JACDQQ010001943">
    <property type="protein sequence ID" value="MBA0087310.1"/>
    <property type="molecule type" value="Genomic_DNA"/>
</dbReference>
<protein>
    <submittedName>
        <fullName evidence="1">Exo-alpha-sialidase</fullName>
    </submittedName>
</protein>
<dbReference type="CDD" id="cd15482">
    <property type="entry name" value="Sialidase_non-viral"/>
    <property type="match status" value="1"/>
</dbReference>
<gene>
    <name evidence="1" type="ORF">HRJ53_20185</name>
</gene>
<dbReference type="InterPro" id="IPR036278">
    <property type="entry name" value="Sialidase_sf"/>
</dbReference>
<proteinExistence type="predicted"/>
<dbReference type="Proteomes" id="UP000567293">
    <property type="component" value="Unassembled WGS sequence"/>
</dbReference>
<reference evidence="1" key="1">
    <citation type="submission" date="2020-06" db="EMBL/GenBank/DDBJ databases">
        <title>Legume-microbial interactions unlock mineral nutrients during tropical forest succession.</title>
        <authorList>
            <person name="Epihov D.Z."/>
        </authorList>
    </citation>
    <scope>NUCLEOTIDE SEQUENCE [LARGE SCALE GENOMIC DNA]</scope>
    <source>
        <strain evidence="1">Pan2503</strain>
    </source>
</reference>
<comment type="caution">
    <text evidence="1">The sequence shown here is derived from an EMBL/GenBank/DDBJ whole genome shotgun (WGS) entry which is preliminary data.</text>
</comment>
<dbReference type="AlphaFoldDB" id="A0A7V8NU57"/>
<accession>A0A7V8NU57</accession>
<dbReference type="Gene3D" id="2.120.10.10">
    <property type="match status" value="1"/>
</dbReference>